<dbReference type="InterPro" id="IPR051209">
    <property type="entry name" value="FAD-bind_Monooxygenase_sf"/>
</dbReference>
<sequence length="625" mass="70613">MISETIRRINGYEHDAYTYYPVVIVGAGASGIAMACQLKQQLGFDQFRVFERQAGIGGTWWINRYPGVACDVPAIFYSFSFAQNPAWSSFHPPGHEIVKYYHEVCQNYRITDKIECNTDVEGCKWLEVEQLWEVKIRRMTAGMGDLSSKDRAKVVEEKGEHAVYSETETVKAKVVISCVGGLVEPRGWPDEIPGLDKFKGKVFHSARWDETVDLQDKNVVVVGTGCSSAQIVPRLPNAPYNAKSVTQLMRSPPWVVPAVNTPGGDEWWEENSPKIMRAVPGLKELLRFSIFLGAEVQFLKLFPNTPYAEKHRKLYEEKILAWVRKTVPEKYLEILTPDYGVGCKRRIFDKRWLKSLNDPKIELTTMPLSRLTEDAVVLGPGATYPKNAQEGDYPEREVPADVIVLANGFDTTRWLHPLKIVGKDGKDLVELMEERGGAQAYQGTAMDGFPNMFLIFGPNTATGHSSVVMASENMVNYSLKFIKLVLNGEASTVDVKKEAEIAYTTEMQEALKDTVWRSGCSSWYYTKDGWNSTVYPYTQIDFWRRCAFPKYNDWNIAYTTKGISNIRRTRALRMLGITLAIVGVYRWRKSGLGFKDIRAMIQNVLQGGLATAVQAWTVLKAQAHL</sequence>
<evidence type="ECO:0000313" key="5">
    <source>
        <dbReference type="EMBL" id="KAJ4408808.1"/>
    </source>
</evidence>
<dbReference type="EMBL" id="JAPEVA010000014">
    <property type="protein sequence ID" value="KAJ4408808.1"/>
    <property type="molecule type" value="Genomic_DNA"/>
</dbReference>
<dbReference type="GO" id="GO:0004499">
    <property type="term" value="F:N,N-dimethylaniline monooxygenase activity"/>
    <property type="evidence" value="ECO:0007669"/>
    <property type="project" value="InterPro"/>
</dbReference>
<evidence type="ECO:0000256" key="1">
    <source>
        <dbReference type="ARBA" id="ARBA00010139"/>
    </source>
</evidence>
<accession>A0A9W8ZIC2</accession>
<dbReference type="Proteomes" id="UP001140510">
    <property type="component" value="Unassembled WGS sequence"/>
</dbReference>
<dbReference type="AlphaFoldDB" id="A0A9W8ZIC2"/>
<keyword evidence="3" id="KW-0274">FAD</keyword>
<evidence type="ECO:0000256" key="2">
    <source>
        <dbReference type="ARBA" id="ARBA00022630"/>
    </source>
</evidence>
<evidence type="ECO:0000256" key="4">
    <source>
        <dbReference type="ARBA" id="ARBA00023002"/>
    </source>
</evidence>
<proteinExistence type="inferred from homology"/>
<gene>
    <name evidence="5" type="ORF">N0V91_003064</name>
</gene>
<keyword evidence="4" id="KW-0560">Oxidoreductase</keyword>
<dbReference type="SUPFAM" id="SSF51905">
    <property type="entry name" value="FAD/NAD(P)-binding domain"/>
    <property type="match status" value="2"/>
</dbReference>
<evidence type="ECO:0000313" key="6">
    <source>
        <dbReference type="Proteomes" id="UP001140510"/>
    </source>
</evidence>
<dbReference type="Pfam" id="PF00743">
    <property type="entry name" value="FMO-like"/>
    <property type="match status" value="1"/>
</dbReference>
<reference evidence="5" key="1">
    <citation type="submission" date="2022-10" db="EMBL/GenBank/DDBJ databases">
        <title>Tapping the CABI collections for fungal endophytes: first genome assemblies for Collariella, Neodidymelliopsis, Ascochyta clinopodiicola, Didymella pomorum, Didymosphaeria variabile, Neocosmospora piperis and Neocucurbitaria cava.</title>
        <authorList>
            <person name="Hill R."/>
        </authorList>
    </citation>
    <scope>NUCLEOTIDE SEQUENCE</scope>
    <source>
        <strain evidence="5">IMI 355091</strain>
    </source>
</reference>
<comment type="caution">
    <text evidence="5">The sequence shown here is derived from an EMBL/GenBank/DDBJ whole genome shotgun (WGS) entry which is preliminary data.</text>
</comment>
<dbReference type="InterPro" id="IPR020946">
    <property type="entry name" value="Flavin_mOase-like"/>
</dbReference>
<keyword evidence="2" id="KW-0285">Flavoprotein</keyword>
<comment type="similarity">
    <text evidence="1">Belongs to the FAD-binding monooxygenase family.</text>
</comment>
<keyword evidence="6" id="KW-1185">Reference proteome</keyword>
<dbReference type="GO" id="GO:0050661">
    <property type="term" value="F:NADP binding"/>
    <property type="evidence" value="ECO:0007669"/>
    <property type="project" value="InterPro"/>
</dbReference>
<dbReference type="InterPro" id="IPR036188">
    <property type="entry name" value="FAD/NAD-bd_sf"/>
</dbReference>
<protein>
    <submittedName>
        <fullName evidence="5">Uncharacterized protein</fullName>
    </submittedName>
</protein>
<dbReference type="Gene3D" id="3.50.50.60">
    <property type="entry name" value="FAD/NAD(P)-binding domain"/>
    <property type="match status" value="3"/>
</dbReference>
<dbReference type="PANTHER" id="PTHR42877">
    <property type="entry name" value="L-ORNITHINE N(5)-MONOOXYGENASE-RELATED"/>
    <property type="match status" value="1"/>
</dbReference>
<dbReference type="PANTHER" id="PTHR42877:SF10">
    <property type="entry name" value="L-ORNITHINE N(5)-OXYGENASE"/>
    <property type="match status" value="1"/>
</dbReference>
<dbReference type="OrthoDB" id="3971593at2759"/>
<dbReference type="GO" id="GO:0050660">
    <property type="term" value="F:flavin adenine dinucleotide binding"/>
    <property type="evidence" value="ECO:0007669"/>
    <property type="project" value="InterPro"/>
</dbReference>
<organism evidence="5 6">
    <name type="scientific">Didymella pomorum</name>
    <dbReference type="NCBI Taxonomy" id="749634"/>
    <lineage>
        <taxon>Eukaryota</taxon>
        <taxon>Fungi</taxon>
        <taxon>Dikarya</taxon>
        <taxon>Ascomycota</taxon>
        <taxon>Pezizomycotina</taxon>
        <taxon>Dothideomycetes</taxon>
        <taxon>Pleosporomycetidae</taxon>
        <taxon>Pleosporales</taxon>
        <taxon>Pleosporineae</taxon>
        <taxon>Didymellaceae</taxon>
        <taxon>Didymella</taxon>
    </lineage>
</organism>
<name>A0A9W8ZIC2_9PLEO</name>
<evidence type="ECO:0000256" key="3">
    <source>
        <dbReference type="ARBA" id="ARBA00022827"/>
    </source>
</evidence>